<keyword evidence="1" id="KW-1133">Transmembrane helix</keyword>
<name>A0A2I1CHF3_ASPN1</name>
<dbReference type="AlphaFoldDB" id="A0A2I1CHF3"/>
<dbReference type="EMBL" id="MSZS01000002">
    <property type="protein sequence ID" value="PKX97059.1"/>
    <property type="molecule type" value="Genomic_DNA"/>
</dbReference>
<dbReference type="RefSeq" id="XP_024685654.1">
    <property type="nucleotide sequence ID" value="XM_024826641.1"/>
</dbReference>
<evidence type="ECO:0000256" key="1">
    <source>
        <dbReference type="SAM" id="Phobius"/>
    </source>
</evidence>
<proteinExistence type="predicted"/>
<keyword evidence="3" id="KW-1185">Reference proteome</keyword>
<comment type="caution">
    <text evidence="2">The sequence shown here is derived from an EMBL/GenBank/DDBJ whole genome shotgun (WGS) entry which is preliminary data.</text>
</comment>
<dbReference type="GeneID" id="36533966"/>
<dbReference type="VEuPathDB" id="FungiDB:P174DRAFT_438840"/>
<accession>A0A2I1CHF3</accession>
<evidence type="ECO:0000313" key="2">
    <source>
        <dbReference type="EMBL" id="PKX97059.1"/>
    </source>
</evidence>
<gene>
    <name evidence="2" type="ORF">P174DRAFT_438840</name>
</gene>
<reference evidence="3" key="1">
    <citation type="journal article" date="2018" name="Proc. Natl. Acad. Sci. U.S.A.">
        <title>Linking secondary metabolites to gene clusters through genome sequencing of six diverse Aspergillus species.</title>
        <authorList>
            <person name="Kaerboelling I."/>
            <person name="Vesth T.C."/>
            <person name="Frisvad J.C."/>
            <person name="Nybo J.L."/>
            <person name="Theobald S."/>
            <person name="Kuo A."/>
            <person name="Bowyer P."/>
            <person name="Matsuda Y."/>
            <person name="Mondo S."/>
            <person name="Lyhne E.K."/>
            <person name="Kogle M.E."/>
            <person name="Clum A."/>
            <person name="Lipzen A."/>
            <person name="Salamov A."/>
            <person name="Ngan C.Y."/>
            <person name="Daum C."/>
            <person name="Chiniquy J."/>
            <person name="Barry K."/>
            <person name="LaButti K."/>
            <person name="Haridas S."/>
            <person name="Simmons B.A."/>
            <person name="Magnuson J.K."/>
            <person name="Mortensen U.H."/>
            <person name="Larsen T.O."/>
            <person name="Grigoriev I.V."/>
            <person name="Baker S.E."/>
            <person name="Andersen M.R."/>
        </authorList>
    </citation>
    <scope>NUCLEOTIDE SEQUENCE [LARGE SCALE GENOMIC DNA]</scope>
    <source>
        <strain evidence="3">IBT 16806</strain>
    </source>
</reference>
<organism evidence="2 3">
    <name type="scientific">Aspergillus novofumigatus (strain IBT 16806)</name>
    <dbReference type="NCBI Taxonomy" id="1392255"/>
    <lineage>
        <taxon>Eukaryota</taxon>
        <taxon>Fungi</taxon>
        <taxon>Dikarya</taxon>
        <taxon>Ascomycota</taxon>
        <taxon>Pezizomycotina</taxon>
        <taxon>Eurotiomycetes</taxon>
        <taxon>Eurotiomycetidae</taxon>
        <taxon>Eurotiales</taxon>
        <taxon>Aspergillaceae</taxon>
        <taxon>Aspergillus</taxon>
        <taxon>Aspergillus subgen. Fumigati</taxon>
    </lineage>
</organism>
<keyword evidence="1" id="KW-0472">Membrane</keyword>
<keyword evidence="1" id="KW-0812">Transmembrane</keyword>
<dbReference type="Proteomes" id="UP000234474">
    <property type="component" value="Unassembled WGS sequence"/>
</dbReference>
<sequence>MNPTATDSVMDRLDYASIDARMMLGDLRPHWKVYVLGYVSLATSGLSVAWK</sequence>
<feature type="transmembrane region" description="Helical" evidence="1">
    <location>
        <begin position="31"/>
        <end position="50"/>
    </location>
</feature>
<evidence type="ECO:0000313" key="3">
    <source>
        <dbReference type="Proteomes" id="UP000234474"/>
    </source>
</evidence>
<protein>
    <submittedName>
        <fullName evidence="2">Uncharacterized protein</fullName>
    </submittedName>
</protein>